<comment type="caution">
    <text evidence="2">The sequence shown here is derived from an EMBL/GenBank/DDBJ whole genome shotgun (WGS) entry which is preliminary data.</text>
</comment>
<evidence type="ECO:0000256" key="1">
    <source>
        <dbReference type="SAM" id="MobiDB-lite"/>
    </source>
</evidence>
<evidence type="ECO:0000313" key="2">
    <source>
        <dbReference type="EMBL" id="OZM73987.1"/>
    </source>
</evidence>
<protein>
    <submittedName>
        <fullName evidence="2">Minor capsid protein</fullName>
    </submittedName>
</protein>
<feature type="region of interest" description="Disordered" evidence="1">
    <location>
        <begin position="269"/>
        <end position="359"/>
    </location>
</feature>
<keyword evidence="3" id="KW-1185">Reference proteome</keyword>
<proteinExistence type="predicted"/>
<evidence type="ECO:0000313" key="3">
    <source>
        <dbReference type="Proteomes" id="UP000242444"/>
    </source>
</evidence>
<gene>
    <name evidence="2" type="ORF">CFN78_06780</name>
</gene>
<reference evidence="2 3" key="1">
    <citation type="submission" date="2017-07" db="EMBL/GenBank/DDBJ databases">
        <title>Amycolatopsis antarcticus sp. nov., isolated from the surface of an Antarcticus brown macroalga.</title>
        <authorList>
            <person name="Wang J."/>
            <person name="Leiva S."/>
            <person name="Huang J."/>
            <person name="Huang Y."/>
        </authorList>
    </citation>
    <scope>NUCLEOTIDE SEQUENCE [LARGE SCALE GENOMIC DNA]</scope>
    <source>
        <strain evidence="2 3">AU-G6</strain>
    </source>
</reference>
<name>A0A263D8W2_9PSEU</name>
<organism evidence="2 3">
    <name type="scientific">Amycolatopsis antarctica</name>
    <dbReference type="NCBI Taxonomy" id="1854586"/>
    <lineage>
        <taxon>Bacteria</taxon>
        <taxon>Bacillati</taxon>
        <taxon>Actinomycetota</taxon>
        <taxon>Actinomycetes</taxon>
        <taxon>Pseudonocardiales</taxon>
        <taxon>Pseudonocardiaceae</taxon>
        <taxon>Amycolatopsis</taxon>
    </lineage>
</organism>
<sequence>MAESPRGVNPADAAVVLKALLDTWDVAAERMIATVARRLAQGITSDGWAEVKARQVLAIRDELLAIMARTDTSTPRLAAAALEEARRLGASRIARGTNGILIGSRPEVVQQLAEQLAGRLAATMLPVVRAHEDTFRRAVTDTELLMQTGTITRRDAVAMSVDKLLADGQDRFADQAGRRWHLDSYVRMAGRTAAGQVAVQGQLDEMTARGLDVVVVSDSPRECHLCRPWEGKLLSISGVSVGSEVDGHRVVAPVAVAFAAGLQHPNCTHRLDRHTPGLTVVDEPDQDPKGYREQQQLRAMERRMRELKRRQAAAREFGDTHTGRKLRQQQRDLSGRIAAHTDRTGQIRKRDRERPAGAR</sequence>
<dbReference type="GO" id="GO:0005198">
    <property type="term" value="F:structural molecule activity"/>
    <property type="evidence" value="ECO:0007669"/>
    <property type="project" value="InterPro"/>
</dbReference>
<dbReference type="Pfam" id="PF06152">
    <property type="entry name" value="Phage_min_cap2"/>
    <property type="match status" value="1"/>
</dbReference>
<dbReference type="RefSeq" id="WP_094861744.1">
    <property type="nucleotide sequence ID" value="NZ_NKYE01000003.1"/>
</dbReference>
<dbReference type="AlphaFoldDB" id="A0A263D8W2"/>
<dbReference type="Proteomes" id="UP000242444">
    <property type="component" value="Unassembled WGS sequence"/>
</dbReference>
<dbReference type="InParanoid" id="A0A263D8W2"/>
<dbReference type="InterPro" id="IPR009319">
    <property type="entry name" value="Phage_A118_VSP1"/>
</dbReference>
<dbReference type="EMBL" id="NKYE01000003">
    <property type="protein sequence ID" value="OZM73987.1"/>
    <property type="molecule type" value="Genomic_DNA"/>
</dbReference>
<accession>A0A263D8W2</accession>
<feature type="compositionally biased region" description="Basic and acidic residues" evidence="1">
    <location>
        <begin position="329"/>
        <end position="359"/>
    </location>
</feature>
<dbReference type="OrthoDB" id="3197444at2"/>